<reference evidence="9 10" key="1">
    <citation type="submission" date="2021-03" db="EMBL/GenBank/DDBJ databases">
        <title>Genomic Encyclopedia of Type Strains, Phase IV (KMG-IV): sequencing the most valuable type-strain genomes for metagenomic binning, comparative biology and taxonomic classification.</title>
        <authorList>
            <person name="Goeker M."/>
        </authorList>
    </citation>
    <scope>NUCLEOTIDE SEQUENCE [LARGE SCALE GENOMIC DNA]</scope>
    <source>
        <strain evidence="9 10">DSM 1289</strain>
    </source>
</reference>
<dbReference type="SUPFAM" id="SSF56349">
    <property type="entry name" value="DNA breaking-rejoining enzymes"/>
    <property type="match status" value="1"/>
</dbReference>
<dbReference type="InterPro" id="IPR002104">
    <property type="entry name" value="Integrase_catalytic"/>
</dbReference>
<organism evidence="9 10">
    <name type="scientific">Metaclostridioides mangenotii</name>
    <dbReference type="NCBI Taxonomy" id="1540"/>
    <lineage>
        <taxon>Bacteria</taxon>
        <taxon>Bacillati</taxon>
        <taxon>Bacillota</taxon>
        <taxon>Clostridia</taxon>
        <taxon>Peptostreptococcales</taxon>
        <taxon>Peptostreptococcaceae</taxon>
        <taxon>Metaclostridioides</taxon>
    </lineage>
</organism>
<dbReference type="Pfam" id="PF00589">
    <property type="entry name" value="Phage_integrase"/>
    <property type="match status" value="1"/>
</dbReference>
<keyword evidence="4 6" id="KW-0238">DNA-binding</keyword>
<dbReference type="PROSITE" id="PS51898">
    <property type="entry name" value="TYR_RECOMBINASE"/>
    <property type="match status" value="1"/>
</dbReference>
<evidence type="ECO:0000313" key="10">
    <source>
        <dbReference type="Proteomes" id="UP000767291"/>
    </source>
</evidence>
<comment type="function">
    <text evidence="1">Site-specific tyrosine recombinase, which acts by catalyzing the cutting and rejoining of the recombining DNA molecules.</text>
</comment>
<accession>A0ABS4E9R5</accession>
<evidence type="ECO:0000256" key="4">
    <source>
        <dbReference type="ARBA" id="ARBA00023125"/>
    </source>
</evidence>
<comment type="similarity">
    <text evidence="2">Belongs to the 'phage' integrase family.</text>
</comment>
<proteinExistence type="inferred from homology"/>
<dbReference type="InterPro" id="IPR011010">
    <property type="entry name" value="DNA_brk_join_enz"/>
</dbReference>
<comment type="caution">
    <text evidence="9">The sequence shown here is derived from an EMBL/GenBank/DDBJ whole genome shotgun (WGS) entry which is preliminary data.</text>
</comment>
<dbReference type="Gene3D" id="1.10.150.130">
    <property type="match status" value="1"/>
</dbReference>
<dbReference type="InterPro" id="IPR044068">
    <property type="entry name" value="CB"/>
</dbReference>
<dbReference type="PANTHER" id="PTHR30349:SF64">
    <property type="entry name" value="PROPHAGE INTEGRASE INTD-RELATED"/>
    <property type="match status" value="1"/>
</dbReference>
<dbReference type="InterPro" id="IPR028259">
    <property type="entry name" value="AP2-like_int_N"/>
</dbReference>
<dbReference type="InterPro" id="IPR013762">
    <property type="entry name" value="Integrase-like_cat_sf"/>
</dbReference>
<dbReference type="InterPro" id="IPR004107">
    <property type="entry name" value="Integrase_SAM-like_N"/>
</dbReference>
<dbReference type="InterPro" id="IPR010998">
    <property type="entry name" value="Integrase_recombinase_N"/>
</dbReference>
<keyword evidence="10" id="KW-1185">Reference proteome</keyword>
<dbReference type="Pfam" id="PF14657">
    <property type="entry name" value="Arm-DNA-bind_4"/>
    <property type="match status" value="1"/>
</dbReference>
<dbReference type="RefSeq" id="WP_209456168.1">
    <property type="nucleotide sequence ID" value="NZ_BAAACS010000013.1"/>
</dbReference>
<name>A0ABS4E9R5_9FIRM</name>
<evidence type="ECO:0000256" key="1">
    <source>
        <dbReference type="ARBA" id="ARBA00003283"/>
    </source>
</evidence>
<dbReference type="EMBL" id="JAGGJX010000001">
    <property type="protein sequence ID" value="MBP1854695.1"/>
    <property type="molecule type" value="Genomic_DNA"/>
</dbReference>
<dbReference type="Pfam" id="PF14659">
    <property type="entry name" value="Phage_int_SAM_3"/>
    <property type="match status" value="1"/>
</dbReference>
<dbReference type="PROSITE" id="PS51900">
    <property type="entry name" value="CB"/>
    <property type="match status" value="1"/>
</dbReference>
<dbReference type="CDD" id="cd01189">
    <property type="entry name" value="INT_ICEBs1_C_like"/>
    <property type="match status" value="1"/>
</dbReference>
<evidence type="ECO:0000259" key="7">
    <source>
        <dbReference type="PROSITE" id="PS51898"/>
    </source>
</evidence>
<sequence length="382" mass="43894">MKGSVRKRGKKWYYYFDLGIVDGKRKRVERVGGDTKKEAEKALREALSEFDDTGTYVDESDMTFNDYLDYWYENYVELNCKTTTKQKYRLVIDKHIKPTLGGYKLNALNSALLQDFCNTKYKDGYSKSSLSQYVSVIYNSLKYAVNPMQLLKYNPCVNVKIPKYNDTAEHEVKTISKDQFNILLEKFPKGRLLNMPLLIGYHTGMRIGEICALTWDDIDLTKKTINVNKTLVYNLRNGFSFGTTKTKTSNRTILIGDTLVKILKEHKILQKENKLKYGEFYLDKDYPAKGMVCTSESGNYTTPKSTSSIIGKIAKKELGFEFTFHMLRHTHATMLIQSGVNIKEVQKRLGHAKISITLDTYGHSTKESQKIAVDTFENYING</sequence>
<evidence type="ECO:0000256" key="5">
    <source>
        <dbReference type="ARBA" id="ARBA00023172"/>
    </source>
</evidence>
<evidence type="ECO:0000256" key="6">
    <source>
        <dbReference type="PROSITE-ProRule" id="PRU01248"/>
    </source>
</evidence>
<gene>
    <name evidence="9" type="ORF">J2Z43_001085</name>
</gene>
<dbReference type="Gene3D" id="1.10.443.10">
    <property type="entry name" value="Intergrase catalytic core"/>
    <property type="match status" value="1"/>
</dbReference>
<evidence type="ECO:0000256" key="3">
    <source>
        <dbReference type="ARBA" id="ARBA00022908"/>
    </source>
</evidence>
<keyword evidence="3" id="KW-0229">DNA integration</keyword>
<feature type="domain" description="Tyr recombinase" evidence="7">
    <location>
        <begin position="170"/>
        <end position="374"/>
    </location>
</feature>
<evidence type="ECO:0000256" key="2">
    <source>
        <dbReference type="ARBA" id="ARBA00008857"/>
    </source>
</evidence>
<evidence type="ECO:0000313" key="9">
    <source>
        <dbReference type="EMBL" id="MBP1854695.1"/>
    </source>
</evidence>
<evidence type="ECO:0000259" key="8">
    <source>
        <dbReference type="PROSITE" id="PS51900"/>
    </source>
</evidence>
<keyword evidence="5" id="KW-0233">DNA recombination</keyword>
<dbReference type="Proteomes" id="UP000767291">
    <property type="component" value="Unassembled WGS sequence"/>
</dbReference>
<protein>
    <submittedName>
        <fullName evidence="9">Integrase</fullName>
    </submittedName>
</protein>
<dbReference type="PANTHER" id="PTHR30349">
    <property type="entry name" value="PHAGE INTEGRASE-RELATED"/>
    <property type="match status" value="1"/>
</dbReference>
<dbReference type="InterPro" id="IPR050090">
    <property type="entry name" value="Tyrosine_recombinase_XerCD"/>
</dbReference>
<feature type="domain" description="Core-binding (CB)" evidence="8">
    <location>
        <begin position="62"/>
        <end position="145"/>
    </location>
</feature>